<dbReference type="Gene3D" id="1.20.1260.10">
    <property type="match status" value="1"/>
</dbReference>
<feature type="compositionally biased region" description="Pro residues" evidence="1">
    <location>
        <begin position="197"/>
        <end position="207"/>
    </location>
</feature>
<dbReference type="AlphaFoldDB" id="A0A1H6RPQ2"/>
<name>A0A1H6RPQ2_9DEIO</name>
<evidence type="ECO:0000313" key="4">
    <source>
        <dbReference type="Proteomes" id="UP000199223"/>
    </source>
</evidence>
<evidence type="ECO:0000256" key="1">
    <source>
        <dbReference type="SAM" id="MobiDB-lite"/>
    </source>
</evidence>
<dbReference type="STRING" id="856736.SAMN04488058_10127"/>
<organism evidence="3 4">
    <name type="scientific">Deinococcus reticulitermitis</name>
    <dbReference type="NCBI Taxonomy" id="856736"/>
    <lineage>
        <taxon>Bacteria</taxon>
        <taxon>Thermotogati</taxon>
        <taxon>Deinococcota</taxon>
        <taxon>Deinococci</taxon>
        <taxon>Deinococcales</taxon>
        <taxon>Deinococcaceae</taxon>
        <taxon>Deinococcus</taxon>
    </lineage>
</organism>
<dbReference type="Pfam" id="PF03713">
    <property type="entry name" value="DUF305"/>
    <property type="match status" value="1"/>
</dbReference>
<dbReference type="RefSeq" id="WP_245745117.1">
    <property type="nucleotide sequence ID" value="NZ_FNZA01000001.1"/>
</dbReference>
<protein>
    <submittedName>
        <fullName evidence="3">Uncharacterized conserved protein, DUF305 family</fullName>
    </submittedName>
</protein>
<accession>A0A1H6RPQ2</accession>
<dbReference type="InterPro" id="IPR005183">
    <property type="entry name" value="DUF305_CopM-like"/>
</dbReference>
<keyword evidence="4" id="KW-1185">Reference proteome</keyword>
<dbReference type="InterPro" id="IPR012347">
    <property type="entry name" value="Ferritin-like"/>
</dbReference>
<feature type="region of interest" description="Disordered" evidence="1">
    <location>
        <begin position="192"/>
        <end position="214"/>
    </location>
</feature>
<feature type="domain" description="DUF305" evidence="2">
    <location>
        <begin position="46"/>
        <end position="189"/>
    </location>
</feature>
<evidence type="ECO:0000259" key="2">
    <source>
        <dbReference type="Pfam" id="PF03713"/>
    </source>
</evidence>
<dbReference type="Proteomes" id="UP000199223">
    <property type="component" value="Unassembled WGS sequence"/>
</dbReference>
<dbReference type="PANTHER" id="PTHR36933">
    <property type="entry name" value="SLL0788 PROTEIN"/>
    <property type="match status" value="1"/>
</dbReference>
<sequence length="214" mass="23347">MNAEMSARAERLRFLGLGGLLLALLATGMLALSRPVPGPPVAGSPEVTFTTMMISHHAQAVEMAERVRPRSSQRTLRSLALDIALSQREQLRTMHGWLTLWGQPEGPPPTPEHARMMGMATPAELASLQTLPVPEAERTFLRLMIRHHQGALEMVRPVLGPGIHPEVARLARQIAATQRGEIQTMEALLARLGGTEPSPPEPLPGEPVPSEHRH</sequence>
<dbReference type="EMBL" id="FNZA01000001">
    <property type="protein sequence ID" value="SEI57713.1"/>
    <property type="molecule type" value="Genomic_DNA"/>
</dbReference>
<reference evidence="4" key="1">
    <citation type="submission" date="2016-10" db="EMBL/GenBank/DDBJ databases">
        <authorList>
            <person name="Varghese N."/>
            <person name="Submissions S."/>
        </authorList>
    </citation>
    <scope>NUCLEOTIDE SEQUENCE [LARGE SCALE GENOMIC DNA]</scope>
    <source>
        <strain evidence="4">CGMCC 1.10218</strain>
    </source>
</reference>
<proteinExistence type="predicted"/>
<gene>
    <name evidence="3" type="ORF">SAMN04488058_10127</name>
</gene>
<dbReference type="PANTHER" id="PTHR36933:SF1">
    <property type="entry name" value="SLL0788 PROTEIN"/>
    <property type="match status" value="1"/>
</dbReference>
<evidence type="ECO:0000313" key="3">
    <source>
        <dbReference type="EMBL" id="SEI57713.1"/>
    </source>
</evidence>